<evidence type="ECO:0000313" key="13">
    <source>
        <dbReference type="Proteomes" id="UP001556367"/>
    </source>
</evidence>
<feature type="compositionally biased region" description="Low complexity" evidence="9">
    <location>
        <begin position="633"/>
        <end position="642"/>
    </location>
</feature>
<evidence type="ECO:0000256" key="6">
    <source>
        <dbReference type="ARBA" id="ARBA00023034"/>
    </source>
</evidence>
<dbReference type="Pfam" id="PF12022">
    <property type="entry name" value="COG2_C"/>
    <property type="match status" value="1"/>
</dbReference>
<feature type="compositionally biased region" description="Polar residues" evidence="9">
    <location>
        <begin position="643"/>
        <end position="654"/>
    </location>
</feature>
<keyword evidence="13" id="KW-1185">Reference proteome</keyword>
<evidence type="ECO:0000256" key="4">
    <source>
        <dbReference type="ARBA" id="ARBA00022448"/>
    </source>
</evidence>
<dbReference type="PANTHER" id="PTHR12961:SF0">
    <property type="entry name" value="CONSERVED OLIGOMERIC GOLGI COMPLEX SUBUNIT 2"/>
    <property type="match status" value="1"/>
</dbReference>
<dbReference type="Pfam" id="PF06148">
    <property type="entry name" value="COG2_N"/>
    <property type="match status" value="1"/>
</dbReference>
<dbReference type="EMBL" id="JASNQZ010000006">
    <property type="protein sequence ID" value="KAL0956582.1"/>
    <property type="molecule type" value="Genomic_DNA"/>
</dbReference>
<gene>
    <name evidence="12" type="ORF">HGRIS_002720</name>
</gene>
<keyword evidence="7" id="KW-0472">Membrane</keyword>
<evidence type="ECO:0000259" key="10">
    <source>
        <dbReference type="Pfam" id="PF06148"/>
    </source>
</evidence>
<dbReference type="InterPro" id="IPR024603">
    <property type="entry name" value="COG_complex_COG2_C"/>
</dbReference>
<evidence type="ECO:0000256" key="5">
    <source>
        <dbReference type="ARBA" id="ARBA00022927"/>
    </source>
</evidence>
<evidence type="ECO:0000256" key="8">
    <source>
        <dbReference type="ARBA" id="ARBA00031344"/>
    </source>
</evidence>
<evidence type="ECO:0000259" key="11">
    <source>
        <dbReference type="Pfam" id="PF12022"/>
    </source>
</evidence>
<feature type="domain" description="COG complex component COG2 C-terminal" evidence="11">
    <location>
        <begin position="526"/>
        <end position="860"/>
    </location>
</feature>
<keyword evidence="5" id="KW-0653">Protein transport</keyword>
<feature type="domain" description="Conserved oligomeric Golgi complex subunit 2 N-terminal" evidence="10">
    <location>
        <begin position="60"/>
        <end position="127"/>
    </location>
</feature>
<dbReference type="PANTHER" id="PTHR12961">
    <property type="entry name" value="CONSERVED OLIGOMERIC GOLGI COMPLEX COMPONENT 2"/>
    <property type="match status" value="1"/>
</dbReference>
<name>A0ABR3JMK2_9AGAR</name>
<organism evidence="12 13">
    <name type="scientific">Hohenbuehelia grisea</name>
    <dbReference type="NCBI Taxonomy" id="104357"/>
    <lineage>
        <taxon>Eukaryota</taxon>
        <taxon>Fungi</taxon>
        <taxon>Dikarya</taxon>
        <taxon>Basidiomycota</taxon>
        <taxon>Agaricomycotina</taxon>
        <taxon>Agaricomycetes</taxon>
        <taxon>Agaricomycetidae</taxon>
        <taxon>Agaricales</taxon>
        <taxon>Pleurotineae</taxon>
        <taxon>Pleurotaceae</taxon>
        <taxon>Hohenbuehelia</taxon>
    </lineage>
</organism>
<evidence type="ECO:0000256" key="9">
    <source>
        <dbReference type="SAM" id="MobiDB-lite"/>
    </source>
</evidence>
<protein>
    <recommendedName>
        <fullName evidence="3">Conserved oligomeric Golgi complex subunit 2</fullName>
    </recommendedName>
    <alternativeName>
        <fullName evidence="8">Component of oligomeric Golgi complex 2</fullName>
    </alternativeName>
</protein>
<keyword evidence="6" id="KW-0333">Golgi apparatus</keyword>
<feature type="compositionally biased region" description="Basic and acidic residues" evidence="9">
    <location>
        <begin position="10"/>
        <end position="30"/>
    </location>
</feature>
<dbReference type="InterPro" id="IPR009316">
    <property type="entry name" value="COG2"/>
</dbReference>
<comment type="similarity">
    <text evidence="2">Belongs to the COG2 family.</text>
</comment>
<feature type="region of interest" description="Disordered" evidence="9">
    <location>
        <begin position="616"/>
        <end position="657"/>
    </location>
</feature>
<evidence type="ECO:0000256" key="7">
    <source>
        <dbReference type="ARBA" id="ARBA00023136"/>
    </source>
</evidence>
<evidence type="ECO:0000256" key="2">
    <source>
        <dbReference type="ARBA" id="ARBA00007603"/>
    </source>
</evidence>
<reference evidence="13" key="1">
    <citation type="submission" date="2024-06" db="EMBL/GenBank/DDBJ databases">
        <title>Multi-omics analyses provide insights into the biosynthesis of the anticancer antibiotic pleurotin in Hohenbuehelia grisea.</title>
        <authorList>
            <person name="Weaver J.A."/>
            <person name="Alberti F."/>
        </authorList>
    </citation>
    <scope>NUCLEOTIDE SEQUENCE [LARGE SCALE GENOMIC DNA]</scope>
    <source>
        <strain evidence="13">T-177</strain>
    </source>
</reference>
<proteinExistence type="inferred from homology"/>
<evidence type="ECO:0000256" key="3">
    <source>
        <dbReference type="ARBA" id="ARBA00020977"/>
    </source>
</evidence>
<evidence type="ECO:0000256" key="1">
    <source>
        <dbReference type="ARBA" id="ARBA00004395"/>
    </source>
</evidence>
<keyword evidence="4" id="KW-0813">Transport</keyword>
<comment type="caution">
    <text evidence="12">The sequence shown here is derived from an EMBL/GenBank/DDBJ whole genome shotgun (WGS) entry which is preliminary data.</text>
</comment>
<dbReference type="InterPro" id="IPR024602">
    <property type="entry name" value="COG_su2_N"/>
</dbReference>
<comment type="subcellular location">
    <subcellularLocation>
        <location evidence="1">Golgi apparatus membrane</location>
        <topology evidence="1">Peripheral membrane protein</topology>
    </subcellularLocation>
</comment>
<sequence length="894" mass="100065">MDALSPTSDSGRDPFQLERLAEELAQRETTKPGATSPTLGEGEDAAHDLPAYVPLSHENPYLQAKGFSVEEFLLSRSYTSLPDLRSELRDYLADLKEELVKLINDDYEAFISLSTDLRDEGDRLERLKAPLGAIKSSILESKKELNLIQEDIQDKLQKRAKLREEKAILHLLLKISESITRIESLLLISAPADEVNGTSDGVSGSALAYNSQLGEVVDDRTQATQAKHLSRVTTEYTQLLYHASKAREDKCVFVDKMQWRIDRIQSTLSADLDHLFAATLKTLIDGKEETKLADMDRAKLLADLTECLRIYDTLGLWQDAEEILRTQVVREFVKKTIFPGTLTAPHSPIVPHTPFLSPAPAFPRTPFTPFTAFKPPSLDSGRSPSSPYAQMLNDRDDPLARLYSQILRFVERDLSRIMEIAEQVAIKSTTDARQDGLLSDTTQVMDRVREQGDEGFHIMANVVWAELGSSIMDELGNVIFASGRPNEFRQHYETSQAFIRSLEYLAPSIRAVDSMRAHPTYAAFQHRWQLPVYFQLRWKDIVSKLETSLAVTRIDPSLTADNPFLTSQATAVWTAISACWSADVYIPELSHRFWKLTLQIISRYRTWLGYVSAETAGSTSNSTLPPGVEKLNSSSSAHSRSSTPAPATEAQSPESIAADDAVLRQHATIISDIRNMRTTILSSWRQEISMMIPQSNDISDTSFSAEDALQDVLSSLSSVIPPLSNQVVRILTRRCCDALLPVRSIPSQFRAMSNKRMPAEASYFVTSILQPVKLFFGIGASDRPGAYLKDDYLEAYASEIFDSVSQRYIHYLTHMRKTEESLRRLKKGKKATFSLFGSSNSKEDDGKDEARIRAQMILDVEAFGKDGQSIGIKPERSEAFSSLTELVQTPLPED</sequence>
<dbReference type="Proteomes" id="UP001556367">
    <property type="component" value="Unassembled WGS sequence"/>
</dbReference>
<accession>A0ABR3JMK2</accession>
<evidence type="ECO:0000313" key="12">
    <source>
        <dbReference type="EMBL" id="KAL0956582.1"/>
    </source>
</evidence>
<feature type="region of interest" description="Disordered" evidence="9">
    <location>
        <begin position="1"/>
        <end position="45"/>
    </location>
</feature>